<comment type="similarity">
    <text evidence="5">Belongs to the EutC family.</text>
</comment>
<protein>
    <recommendedName>
        <fullName evidence="5">Ethanolamine ammonia-lyase small subunit</fullName>
        <shortName evidence="5">EAL small subunit</shortName>
        <ecNumber evidence="5">4.3.1.7</ecNumber>
    </recommendedName>
</protein>
<keyword evidence="4 5" id="KW-1283">Bacterial microcompartment</keyword>
<dbReference type="EMBL" id="JAQQDB010000002">
    <property type="protein sequence ID" value="MFM0516298.1"/>
    <property type="molecule type" value="Genomic_DNA"/>
</dbReference>
<comment type="function">
    <text evidence="5">Catalyzes the deamination of various vicinal amino-alcohols to oxo compounds. Allows this organism to utilize ethanolamine as the sole source of nitrogen and carbon in the presence of external vitamin B12.</text>
</comment>
<dbReference type="InterPro" id="IPR009246">
    <property type="entry name" value="EutC"/>
</dbReference>
<dbReference type="NCBIfam" id="NF003971">
    <property type="entry name" value="PRK05465.1"/>
    <property type="match status" value="1"/>
</dbReference>
<evidence type="ECO:0000256" key="3">
    <source>
        <dbReference type="ARBA" id="ARBA00023285"/>
    </source>
</evidence>
<dbReference type="InterPro" id="IPR042255">
    <property type="entry name" value="EutC_N"/>
</dbReference>
<dbReference type="Pfam" id="PF05985">
    <property type="entry name" value="EutC"/>
    <property type="match status" value="1"/>
</dbReference>
<dbReference type="RefSeq" id="WP_250485534.1">
    <property type="nucleotide sequence ID" value="NZ_JAQQDB010000002.1"/>
</dbReference>
<sequence length="266" mass="28646">MARAHRLDEGVMNVSANPWEALRRFTDARIALGRAGSSVPTAPLLAFNLAHAQARDAVHRPLDVPALQDELTSKGFESATVCSAAPSRDVYLRRPDLGRRLNETSATQLESHTKDADLVFVIADGLSSNAASTHAIALIERTVARLDGWRIGPVVIATQARVALGDCIGSILRARIVAVLIGERPGLSSPASLGVYVTYDPRPSRSDAERNCISNVRPEGLPYDAAAFKLAWLLNEARSRKLTGVLLKDDSAITLPGRTIDRLSRA</sequence>
<organism evidence="6 7">
    <name type="scientific">Caballeronia jiangsuensis</name>
    <dbReference type="NCBI Taxonomy" id="1458357"/>
    <lineage>
        <taxon>Bacteria</taxon>
        <taxon>Pseudomonadati</taxon>
        <taxon>Pseudomonadota</taxon>
        <taxon>Betaproteobacteria</taxon>
        <taxon>Burkholderiales</taxon>
        <taxon>Burkholderiaceae</taxon>
        <taxon>Caballeronia</taxon>
    </lineage>
</organism>
<dbReference type="InterPro" id="IPR042251">
    <property type="entry name" value="EutC_C"/>
</dbReference>
<proteinExistence type="inferred from homology"/>
<dbReference type="PIRSF" id="PIRSF018982">
    <property type="entry name" value="EutC"/>
    <property type="match status" value="1"/>
</dbReference>
<comment type="caution">
    <text evidence="6">The sequence shown here is derived from an EMBL/GenBank/DDBJ whole genome shotgun (WGS) entry which is preliminary data.</text>
</comment>
<comment type="cofactor">
    <cofactor evidence="5">
        <name>adenosylcob(III)alamin</name>
        <dbReference type="ChEBI" id="CHEBI:18408"/>
    </cofactor>
    <text evidence="5">Binds between the large and small subunits.</text>
</comment>
<dbReference type="Gene3D" id="3.40.50.11240">
    <property type="entry name" value="Ethanolamine ammonia-lyase light chain (EutC)"/>
    <property type="match status" value="1"/>
</dbReference>
<comment type="subcellular location">
    <subcellularLocation>
        <location evidence="5">Bacterial microcompartment</location>
    </subcellularLocation>
</comment>
<keyword evidence="3 5" id="KW-0170">Cobalt</keyword>
<dbReference type="EC" id="4.3.1.7" evidence="5"/>
<evidence type="ECO:0000256" key="2">
    <source>
        <dbReference type="ARBA" id="ARBA00023239"/>
    </source>
</evidence>
<accession>A0ABW9CCM9</accession>
<dbReference type="PANTHER" id="PTHR39330:SF1">
    <property type="entry name" value="ETHANOLAMINE AMMONIA-LYASE SMALL SUBUNIT"/>
    <property type="match status" value="1"/>
</dbReference>
<feature type="binding site" evidence="5">
    <location>
        <position position="183"/>
    </location>
    <ligand>
        <name>adenosylcob(III)alamin</name>
        <dbReference type="ChEBI" id="CHEBI:18408"/>
    </ligand>
</feature>
<dbReference type="PANTHER" id="PTHR39330">
    <property type="entry name" value="ETHANOLAMINE AMMONIA-LYASE LIGHT CHAIN"/>
    <property type="match status" value="1"/>
</dbReference>
<evidence type="ECO:0000256" key="1">
    <source>
        <dbReference type="ARBA" id="ARBA00022628"/>
    </source>
</evidence>
<comment type="catalytic activity">
    <reaction evidence="5">
        <text>ethanolamine = acetaldehyde + NH4(+)</text>
        <dbReference type="Rhea" id="RHEA:15313"/>
        <dbReference type="ChEBI" id="CHEBI:15343"/>
        <dbReference type="ChEBI" id="CHEBI:28938"/>
        <dbReference type="ChEBI" id="CHEBI:57603"/>
        <dbReference type="EC" id="4.3.1.7"/>
    </reaction>
</comment>
<dbReference type="GO" id="GO:0008851">
    <property type="term" value="F:ethanolamine ammonia-lyase activity"/>
    <property type="evidence" value="ECO:0007669"/>
    <property type="project" value="UniProtKB-EC"/>
</dbReference>
<evidence type="ECO:0000313" key="7">
    <source>
        <dbReference type="Proteomes" id="UP001629462"/>
    </source>
</evidence>
<dbReference type="Gene3D" id="1.10.30.40">
    <property type="entry name" value="Ethanolamine ammonia-lyase light chain (EutC), N-terminal domain"/>
    <property type="match status" value="1"/>
</dbReference>
<feature type="binding site" evidence="5">
    <location>
        <position position="212"/>
    </location>
    <ligand>
        <name>adenosylcob(III)alamin</name>
        <dbReference type="ChEBI" id="CHEBI:18408"/>
    </ligand>
</feature>
<reference evidence="6 7" key="1">
    <citation type="journal article" date="2024" name="Chem. Sci.">
        <title>Discovery of megapolipeptins by genome mining of a Burkholderiales bacteria collection.</title>
        <authorList>
            <person name="Paulo B.S."/>
            <person name="Recchia M.J.J."/>
            <person name="Lee S."/>
            <person name="Fergusson C.H."/>
            <person name="Romanowski S.B."/>
            <person name="Hernandez A."/>
            <person name="Krull N."/>
            <person name="Liu D.Y."/>
            <person name="Cavanagh H."/>
            <person name="Bos A."/>
            <person name="Gray C.A."/>
            <person name="Murphy B.T."/>
            <person name="Linington R.G."/>
            <person name="Eustaquio A.S."/>
        </authorList>
    </citation>
    <scope>NUCLEOTIDE SEQUENCE [LARGE SCALE GENOMIC DNA]</scope>
    <source>
        <strain evidence="6 7">RL17-374-BIF-D</strain>
    </source>
</reference>
<gene>
    <name evidence="5 6" type="primary">eutC</name>
    <name evidence="6" type="ORF">PQR08_02605</name>
</gene>
<comment type="subunit">
    <text evidence="5">The basic unit is a heterodimer which dimerizes to form tetramers. The heterotetramers trimerize; 6 large subunits form a core ring with 6 small subunits projecting outwards.</text>
</comment>
<keyword evidence="1 5" id="KW-0846">Cobalamin</keyword>
<evidence type="ECO:0000256" key="5">
    <source>
        <dbReference type="HAMAP-Rule" id="MF_00601"/>
    </source>
</evidence>
<keyword evidence="7" id="KW-1185">Reference proteome</keyword>
<name>A0ABW9CCM9_9BURK</name>
<feature type="binding site" evidence="5">
    <location>
        <position position="162"/>
    </location>
    <ligand>
        <name>adenosylcob(III)alamin</name>
        <dbReference type="ChEBI" id="CHEBI:18408"/>
    </ligand>
</feature>
<evidence type="ECO:0000256" key="4">
    <source>
        <dbReference type="ARBA" id="ARBA00024446"/>
    </source>
</evidence>
<dbReference type="HAMAP" id="MF_00601">
    <property type="entry name" value="EutC"/>
    <property type="match status" value="1"/>
</dbReference>
<keyword evidence="2 5" id="KW-0456">Lyase</keyword>
<dbReference type="Proteomes" id="UP001629462">
    <property type="component" value="Unassembled WGS sequence"/>
</dbReference>
<evidence type="ECO:0000313" key="6">
    <source>
        <dbReference type="EMBL" id="MFM0516298.1"/>
    </source>
</evidence>
<comment type="pathway">
    <text evidence="5">Amine and polyamine degradation; ethanolamine degradation.</text>
</comment>